<dbReference type="PANTHER" id="PTHR34597:SF3">
    <property type="entry name" value="OUTER MEMBRANE TRANSPORTER CDIB"/>
    <property type="match status" value="1"/>
</dbReference>
<dbReference type="PANTHER" id="PTHR34597">
    <property type="entry name" value="SLR1661 PROTEIN"/>
    <property type="match status" value="1"/>
</dbReference>
<dbReference type="InterPro" id="IPR051544">
    <property type="entry name" value="TPS_OM_transporter"/>
</dbReference>
<reference evidence="2" key="1">
    <citation type="journal article" date="2015" name="Nature">
        <title>Complex archaea that bridge the gap between prokaryotes and eukaryotes.</title>
        <authorList>
            <person name="Spang A."/>
            <person name="Saw J.H."/>
            <person name="Jorgensen S.L."/>
            <person name="Zaremba-Niedzwiedzka K."/>
            <person name="Martijn J."/>
            <person name="Lind A.E."/>
            <person name="van Eijk R."/>
            <person name="Schleper C."/>
            <person name="Guy L."/>
            <person name="Ettema T.J."/>
        </authorList>
    </citation>
    <scope>NUCLEOTIDE SEQUENCE</scope>
</reference>
<dbReference type="InterPro" id="IPR005565">
    <property type="entry name" value="Hemolysn_activator_HlyB_C"/>
</dbReference>
<comment type="caution">
    <text evidence="2">The sequence shown here is derived from an EMBL/GenBank/DDBJ whole genome shotgun (WGS) entry which is preliminary data.</text>
</comment>
<dbReference type="GO" id="GO:0098046">
    <property type="term" value="C:type V protein secretion system complex"/>
    <property type="evidence" value="ECO:0007669"/>
    <property type="project" value="TreeGrafter"/>
</dbReference>
<protein>
    <recommendedName>
        <fullName evidence="1">Haemolysin activator HlyB C-terminal domain-containing protein</fullName>
    </recommendedName>
</protein>
<evidence type="ECO:0000259" key="1">
    <source>
        <dbReference type="Pfam" id="PF03865"/>
    </source>
</evidence>
<proteinExistence type="predicted"/>
<dbReference type="GO" id="GO:0046819">
    <property type="term" value="P:protein secretion by the type V secretion system"/>
    <property type="evidence" value="ECO:0007669"/>
    <property type="project" value="TreeGrafter"/>
</dbReference>
<dbReference type="GO" id="GO:0008320">
    <property type="term" value="F:protein transmembrane transporter activity"/>
    <property type="evidence" value="ECO:0007669"/>
    <property type="project" value="TreeGrafter"/>
</dbReference>
<dbReference type="Pfam" id="PF03865">
    <property type="entry name" value="ShlB"/>
    <property type="match status" value="1"/>
</dbReference>
<feature type="domain" description="Haemolysin activator HlyB C-terminal" evidence="1">
    <location>
        <begin position="58"/>
        <end position="295"/>
    </location>
</feature>
<organism evidence="2">
    <name type="scientific">marine sediment metagenome</name>
    <dbReference type="NCBI Taxonomy" id="412755"/>
    <lineage>
        <taxon>unclassified sequences</taxon>
        <taxon>metagenomes</taxon>
        <taxon>ecological metagenomes</taxon>
    </lineage>
</organism>
<name>A0A0F9QPI0_9ZZZZ</name>
<sequence>MGRALSVALIFGVLAGQVSANSGKSPAESPLWDLYPTDLVQSVTRYVASHVEFSGDSRQTSDKADGRINLVSNNLIWSQHVLGLNFSDSIAREGSAESTSLALRYSFPLAGSDFRIDLENGDYSGEASGSGLRYDTRGARRNFKITGNRPLWSWRNLEVSSVFSHISSSSSAFEDSLWVEDAAHRLSSFGLHGSASRELFGGVYATTSLMVVGGMDSEEISSSSGKSSDSEGFHRFALAATFSKDVLSWRLGLNGRYQFAPEDLPSSEYLGIAGPGMMRGFNGQSVRVAQGGWLRMNARSPGYHWPFASELNSSITFSLLQGWAPYSAVQSDRFGSASTGEISVQLYAKDFQADMRIGQMLNASNTALLMPTSPDLSFSITVGI</sequence>
<dbReference type="Gene3D" id="2.40.160.50">
    <property type="entry name" value="membrane protein fhac: a member of the omp85/tpsb transporter family"/>
    <property type="match status" value="1"/>
</dbReference>
<accession>A0A0F9QPI0</accession>
<gene>
    <name evidence="2" type="ORF">LCGC14_1069490</name>
</gene>
<evidence type="ECO:0000313" key="2">
    <source>
        <dbReference type="EMBL" id="KKN07208.1"/>
    </source>
</evidence>
<dbReference type="AlphaFoldDB" id="A0A0F9QPI0"/>
<dbReference type="EMBL" id="LAZR01004595">
    <property type="protein sequence ID" value="KKN07208.1"/>
    <property type="molecule type" value="Genomic_DNA"/>
</dbReference>